<evidence type="ECO:0000256" key="7">
    <source>
        <dbReference type="ARBA" id="ARBA00022777"/>
    </source>
</evidence>
<evidence type="ECO:0000256" key="10">
    <source>
        <dbReference type="ARBA" id="ARBA00048567"/>
    </source>
</evidence>
<evidence type="ECO:0000256" key="5">
    <source>
        <dbReference type="ARBA" id="ARBA00022679"/>
    </source>
</evidence>
<dbReference type="eggNOG" id="COG0703">
    <property type="taxonomic scope" value="Bacteria"/>
</dbReference>
<dbReference type="InterPro" id="IPR023000">
    <property type="entry name" value="Shikimate_kinase_CS"/>
</dbReference>
<dbReference type="Pfam" id="PF01202">
    <property type="entry name" value="SKI"/>
    <property type="match status" value="1"/>
</dbReference>
<reference evidence="13 14" key="1">
    <citation type="submission" date="2011-05" db="EMBL/GenBank/DDBJ databases">
        <title>Complete sequence of chromosome of Frankia symbiont of Datisca glomerata.</title>
        <authorList>
            <consortium name="US DOE Joint Genome Institute"/>
            <person name="Lucas S."/>
            <person name="Han J."/>
            <person name="Lapidus A."/>
            <person name="Cheng J.-F."/>
            <person name="Goodwin L."/>
            <person name="Pitluck S."/>
            <person name="Peters L."/>
            <person name="Mikhailova N."/>
            <person name="Chertkov O."/>
            <person name="Teshima H."/>
            <person name="Han C."/>
            <person name="Tapia R."/>
            <person name="Land M."/>
            <person name="Hauser L."/>
            <person name="Kyrpides N."/>
            <person name="Ivanova N."/>
            <person name="Pagani I."/>
            <person name="Berry A."/>
            <person name="Pawlowski K."/>
            <person name="Persson T."/>
            <person name="Vanden Heuvel B."/>
            <person name="Benson D."/>
            <person name="Woyke T."/>
        </authorList>
    </citation>
    <scope>NUCLEOTIDE SEQUENCE [LARGE SCALE GENOMIC DNA]</scope>
    <source>
        <strain evidence="14">4085684</strain>
    </source>
</reference>
<feature type="binding site" evidence="11">
    <location>
        <position position="175"/>
    </location>
    <ligand>
        <name>substrate</name>
    </ligand>
</feature>
<comment type="similarity">
    <text evidence="2 11">Belongs to the shikimate kinase family.</text>
</comment>
<gene>
    <name evidence="11" type="primary">aroK</name>
    <name evidence="13" type="ordered locus">FsymDg_3326</name>
</gene>
<keyword evidence="9 11" id="KW-0057">Aromatic amino acid biosynthesis</keyword>
<evidence type="ECO:0000256" key="3">
    <source>
        <dbReference type="ARBA" id="ARBA00012154"/>
    </source>
</evidence>
<keyword evidence="6 11" id="KW-0547">Nucleotide-binding</keyword>
<dbReference type="Gene3D" id="3.40.50.300">
    <property type="entry name" value="P-loop containing nucleotide triphosphate hydrolases"/>
    <property type="match status" value="1"/>
</dbReference>
<dbReference type="UniPathway" id="UPA00053">
    <property type="reaction ID" value="UER00088"/>
</dbReference>
<dbReference type="RefSeq" id="WP_013874522.1">
    <property type="nucleotide sequence ID" value="NC_015656.1"/>
</dbReference>
<dbReference type="InterPro" id="IPR031322">
    <property type="entry name" value="Shikimate/glucono_kinase"/>
</dbReference>
<evidence type="ECO:0000256" key="6">
    <source>
        <dbReference type="ARBA" id="ARBA00022741"/>
    </source>
</evidence>
<dbReference type="GO" id="GO:0008652">
    <property type="term" value="P:amino acid biosynthetic process"/>
    <property type="evidence" value="ECO:0007669"/>
    <property type="project" value="UniProtKB-KW"/>
</dbReference>
<evidence type="ECO:0000256" key="1">
    <source>
        <dbReference type="ARBA" id="ARBA00004842"/>
    </source>
</evidence>
<dbReference type="GO" id="GO:0005829">
    <property type="term" value="C:cytosol"/>
    <property type="evidence" value="ECO:0007669"/>
    <property type="project" value="TreeGrafter"/>
</dbReference>
<dbReference type="GO" id="GO:0009073">
    <property type="term" value="P:aromatic amino acid family biosynthetic process"/>
    <property type="evidence" value="ECO:0007669"/>
    <property type="project" value="UniProtKB-KW"/>
</dbReference>
<keyword evidence="14" id="KW-1185">Reference proteome</keyword>
<comment type="cofactor">
    <cofactor evidence="11">
        <name>Mg(2+)</name>
        <dbReference type="ChEBI" id="CHEBI:18420"/>
    </cofactor>
    <text evidence="11">Binds 1 Mg(2+) ion per subunit.</text>
</comment>
<dbReference type="GO" id="GO:0000287">
    <property type="term" value="F:magnesium ion binding"/>
    <property type="evidence" value="ECO:0007669"/>
    <property type="project" value="UniProtKB-UniRule"/>
</dbReference>
<comment type="subunit">
    <text evidence="11">Monomer.</text>
</comment>
<protein>
    <recommendedName>
        <fullName evidence="3 11">Shikimate kinase</fullName>
        <shortName evidence="11">SK</shortName>
        <ecNumber evidence="3 11">2.7.1.71</ecNumber>
    </recommendedName>
</protein>
<feature type="binding site" evidence="11">
    <location>
        <begin position="52"/>
        <end position="57"/>
    </location>
    <ligand>
        <name>ATP</name>
        <dbReference type="ChEBI" id="CHEBI:30616"/>
    </ligand>
</feature>
<comment type="subcellular location">
    <subcellularLocation>
        <location evidence="11">Cytoplasm</location>
    </subcellularLocation>
</comment>
<evidence type="ECO:0000256" key="11">
    <source>
        <dbReference type="HAMAP-Rule" id="MF_00109"/>
    </source>
</evidence>
<evidence type="ECO:0000259" key="12">
    <source>
        <dbReference type="SMART" id="SM00382"/>
    </source>
</evidence>
<keyword evidence="11" id="KW-0963">Cytoplasm</keyword>
<feature type="binding site" evidence="11">
    <location>
        <position position="98"/>
    </location>
    <ligand>
        <name>substrate</name>
    </ligand>
</feature>
<dbReference type="SUPFAM" id="SSF52540">
    <property type="entry name" value="P-loop containing nucleoside triphosphate hydrolases"/>
    <property type="match status" value="1"/>
</dbReference>
<keyword evidence="11" id="KW-0479">Metal-binding</keyword>
<dbReference type="CDD" id="cd00464">
    <property type="entry name" value="SK"/>
    <property type="match status" value="1"/>
</dbReference>
<dbReference type="InterPro" id="IPR027417">
    <property type="entry name" value="P-loop_NTPase"/>
</dbReference>
<comment type="function">
    <text evidence="11">Catalyzes the specific phosphorylation of the 3-hydroxyl group of shikimic acid using ATP as a cosubstrate.</text>
</comment>
<dbReference type="GO" id="GO:0005524">
    <property type="term" value="F:ATP binding"/>
    <property type="evidence" value="ECO:0007669"/>
    <property type="project" value="UniProtKB-UniRule"/>
</dbReference>
<comment type="catalytic activity">
    <reaction evidence="10 11">
        <text>shikimate + ATP = 3-phosphoshikimate + ADP + H(+)</text>
        <dbReference type="Rhea" id="RHEA:13121"/>
        <dbReference type="ChEBI" id="CHEBI:15378"/>
        <dbReference type="ChEBI" id="CHEBI:30616"/>
        <dbReference type="ChEBI" id="CHEBI:36208"/>
        <dbReference type="ChEBI" id="CHEBI:145989"/>
        <dbReference type="ChEBI" id="CHEBI:456216"/>
        <dbReference type="EC" id="2.7.1.71"/>
    </reaction>
</comment>
<dbReference type="STRING" id="656024.FsymDg_3326"/>
<dbReference type="PANTHER" id="PTHR21087:SF16">
    <property type="entry name" value="SHIKIMATE KINASE 1, CHLOROPLASTIC"/>
    <property type="match status" value="1"/>
</dbReference>
<dbReference type="HOGENOM" id="CLU_057607_3_3_11"/>
<dbReference type="GO" id="GO:0004765">
    <property type="term" value="F:shikimate kinase activity"/>
    <property type="evidence" value="ECO:0007669"/>
    <property type="project" value="UniProtKB-UniRule"/>
</dbReference>
<evidence type="ECO:0000256" key="8">
    <source>
        <dbReference type="ARBA" id="ARBA00022840"/>
    </source>
</evidence>
<feature type="binding site" evidence="11">
    <location>
        <position position="56"/>
    </location>
    <ligand>
        <name>Mg(2+)</name>
        <dbReference type="ChEBI" id="CHEBI:18420"/>
    </ligand>
</feature>
<dbReference type="Proteomes" id="UP000001549">
    <property type="component" value="Chromosome"/>
</dbReference>
<feature type="domain" description="AAA+ ATPase" evidence="12">
    <location>
        <begin position="41"/>
        <end position="175"/>
    </location>
</feature>
<evidence type="ECO:0000256" key="9">
    <source>
        <dbReference type="ARBA" id="ARBA00023141"/>
    </source>
</evidence>
<evidence type="ECO:0000313" key="13">
    <source>
        <dbReference type="EMBL" id="AEH10630.1"/>
    </source>
</evidence>
<feature type="binding site" evidence="11">
    <location>
        <position position="120"/>
    </location>
    <ligand>
        <name>substrate</name>
    </ligand>
</feature>
<keyword evidence="7 11" id="KW-0418">Kinase</keyword>
<comment type="pathway">
    <text evidence="1 11">Metabolic intermediate biosynthesis; chorismate biosynthesis; chorismate from D-erythrose 4-phosphate and phosphoenolpyruvate: step 5/7.</text>
</comment>
<dbReference type="EC" id="2.7.1.71" evidence="3 11"/>
<proteinExistence type="inferred from homology"/>
<dbReference type="PRINTS" id="PR01100">
    <property type="entry name" value="SHIKIMTKNASE"/>
</dbReference>
<keyword evidence="11" id="KW-0460">Magnesium</keyword>
<evidence type="ECO:0000256" key="4">
    <source>
        <dbReference type="ARBA" id="ARBA00022605"/>
    </source>
</evidence>
<dbReference type="GO" id="GO:0009423">
    <property type="term" value="P:chorismate biosynthetic process"/>
    <property type="evidence" value="ECO:0007669"/>
    <property type="project" value="UniProtKB-UniRule"/>
</dbReference>
<organism evidence="13 14">
    <name type="scientific">Candidatus Protofrankia datiscae</name>
    <dbReference type="NCBI Taxonomy" id="2716812"/>
    <lineage>
        <taxon>Bacteria</taxon>
        <taxon>Bacillati</taxon>
        <taxon>Actinomycetota</taxon>
        <taxon>Actinomycetes</taxon>
        <taxon>Frankiales</taxon>
        <taxon>Frankiaceae</taxon>
        <taxon>Protofrankia</taxon>
    </lineage>
</organism>
<dbReference type="InterPro" id="IPR003593">
    <property type="entry name" value="AAA+_ATPase"/>
</dbReference>
<feature type="binding site" evidence="11">
    <location>
        <position position="74"/>
    </location>
    <ligand>
        <name>substrate</name>
    </ligand>
</feature>
<accession>F8AZY5</accession>
<sequence length="229" mass="23404">MTGSPDAAGAAATGAADGVALGSVAAEGAAAGSAAAAARARRPVVVLVGPPGSGKTTVGRLLARRLDVAFRDTDVDVEARAGRSVADIFVELGEEHFRTLEQEAVAHALAEHDGVLALGGGAVLDEATRRSLRGHTVVHLDVGVHDAVARVGLARDRPLLVEGPRTRIAAMLRARAPLYAEVASAVVGTVGHTPEEVVGLVEKLLVDHRHHDHVVASPAGRLPGPLVRP</sequence>
<keyword evidence="8 11" id="KW-0067">ATP-binding</keyword>
<dbReference type="InterPro" id="IPR000623">
    <property type="entry name" value="Shikimate_kinase/TSH1"/>
</dbReference>
<keyword evidence="4 11" id="KW-0028">Amino-acid biosynthesis</keyword>
<evidence type="ECO:0000256" key="2">
    <source>
        <dbReference type="ARBA" id="ARBA00006997"/>
    </source>
</evidence>
<dbReference type="PANTHER" id="PTHR21087">
    <property type="entry name" value="SHIKIMATE KINASE"/>
    <property type="match status" value="1"/>
</dbReference>
<dbReference type="PROSITE" id="PS01128">
    <property type="entry name" value="SHIKIMATE_KINASE"/>
    <property type="match status" value="1"/>
</dbReference>
<dbReference type="SMART" id="SM00382">
    <property type="entry name" value="AAA"/>
    <property type="match status" value="1"/>
</dbReference>
<dbReference type="EMBL" id="CP002801">
    <property type="protein sequence ID" value="AEH10630.1"/>
    <property type="molecule type" value="Genomic_DNA"/>
</dbReference>
<name>F8AZY5_9ACTN</name>
<dbReference type="HAMAP" id="MF_00109">
    <property type="entry name" value="Shikimate_kinase"/>
    <property type="match status" value="1"/>
</dbReference>
<keyword evidence="5 11" id="KW-0808">Transferase</keyword>
<dbReference type="AlphaFoldDB" id="F8AZY5"/>
<dbReference type="KEGG" id="fsy:FsymDg_3326"/>
<feature type="binding site" evidence="11">
    <location>
        <position position="157"/>
    </location>
    <ligand>
        <name>ATP</name>
        <dbReference type="ChEBI" id="CHEBI:30616"/>
    </ligand>
</feature>
<evidence type="ECO:0000313" key="14">
    <source>
        <dbReference type="Proteomes" id="UP000001549"/>
    </source>
</evidence>
<comment type="caution">
    <text evidence="11">Lacks conserved residue(s) required for the propagation of feature annotation.</text>
</comment>